<gene>
    <name evidence="2" type="ORF">ACFSBW_02815</name>
</gene>
<dbReference type="EMBL" id="JBHUDM010000001">
    <property type="protein sequence ID" value="MFD1640810.1"/>
    <property type="molecule type" value="Genomic_DNA"/>
</dbReference>
<dbReference type="Proteomes" id="UP001597052">
    <property type="component" value="Unassembled WGS sequence"/>
</dbReference>
<dbReference type="RefSeq" id="WP_256394506.1">
    <property type="nucleotide sequence ID" value="NZ_JANHDJ010000001.1"/>
</dbReference>
<feature type="region of interest" description="Disordered" evidence="1">
    <location>
        <begin position="97"/>
        <end position="130"/>
    </location>
</feature>
<evidence type="ECO:0000313" key="3">
    <source>
        <dbReference type="Proteomes" id="UP001597052"/>
    </source>
</evidence>
<comment type="caution">
    <text evidence="2">The sequence shown here is derived from an EMBL/GenBank/DDBJ whole genome shotgun (WGS) entry which is preliminary data.</text>
</comment>
<organism evidence="2 3">
    <name type="scientific">Halohasta litorea</name>
    <dbReference type="NCBI Taxonomy" id="869891"/>
    <lineage>
        <taxon>Archaea</taxon>
        <taxon>Methanobacteriati</taxon>
        <taxon>Methanobacteriota</taxon>
        <taxon>Stenosarchaea group</taxon>
        <taxon>Halobacteria</taxon>
        <taxon>Halobacteriales</taxon>
        <taxon>Haloferacaceae</taxon>
        <taxon>Halohasta</taxon>
    </lineage>
</organism>
<accession>A0ABD6D506</accession>
<proteinExistence type="predicted"/>
<protein>
    <recommendedName>
        <fullName evidence="4">Transposase</fullName>
    </recommendedName>
</protein>
<dbReference type="AlphaFoldDB" id="A0ABD6D506"/>
<evidence type="ECO:0008006" key="4">
    <source>
        <dbReference type="Google" id="ProtNLM"/>
    </source>
</evidence>
<name>A0ABD6D506_9EURY</name>
<reference evidence="2 3" key="1">
    <citation type="journal article" date="2019" name="Int. J. Syst. Evol. Microbiol.">
        <title>The Global Catalogue of Microorganisms (GCM) 10K type strain sequencing project: providing services to taxonomists for standard genome sequencing and annotation.</title>
        <authorList>
            <consortium name="The Broad Institute Genomics Platform"/>
            <consortium name="The Broad Institute Genome Sequencing Center for Infectious Disease"/>
            <person name="Wu L."/>
            <person name="Ma J."/>
        </authorList>
    </citation>
    <scope>NUCLEOTIDE SEQUENCE [LARGE SCALE GENOMIC DNA]</scope>
    <source>
        <strain evidence="2 3">CGMCC 1.10593</strain>
    </source>
</reference>
<evidence type="ECO:0000256" key="1">
    <source>
        <dbReference type="SAM" id="MobiDB-lite"/>
    </source>
</evidence>
<sequence length="151" mass="16470">MSTPGTRLRRRFGTERAIDWLSSVNGGDPRSVGPTEISHWVVLFWRTRKPRRARLPRLVALLGLRPAVLTSSGFVERVAPFSPSHRWQLVHRLAGRMKGATGSGKTADASTTGANGVSDEARSEALDRSQSGLSECLTLLSTHSHSSRTNP</sequence>
<evidence type="ECO:0000313" key="2">
    <source>
        <dbReference type="EMBL" id="MFD1640810.1"/>
    </source>
</evidence>
<keyword evidence="3" id="KW-1185">Reference proteome</keyword>